<proteinExistence type="predicted"/>
<sequence length="127" mass="13080">MFLILWAAGPAFELPVVALVISPSPDVASDAAFGSAGSQVVALLSLALALVGVALDWKWPSVWPRRIVAALLWLTSGLLATLMLGYLTHGTQTGVAVLLGHSALATGVIGWALVRRVAAGQPSTLGR</sequence>
<organism evidence="2 3">
    <name type="scientific">Salinispora arenicola</name>
    <dbReference type="NCBI Taxonomy" id="168697"/>
    <lineage>
        <taxon>Bacteria</taxon>
        <taxon>Bacillati</taxon>
        <taxon>Actinomycetota</taxon>
        <taxon>Actinomycetes</taxon>
        <taxon>Micromonosporales</taxon>
        <taxon>Micromonosporaceae</taxon>
        <taxon>Salinispora</taxon>
    </lineage>
</organism>
<feature type="transmembrane region" description="Helical" evidence="1">
    <location>
        <begin position="93"/>
        <end position="114"/>
    </location>
</feature>
<keyword evidence="1" id="KW-0812">Transmembrane</keyword>
<protein>
    <submittedName>
        <fullName evidence="2">Uncharacterized protein</fullName>
    </submittedName>
</protein>
<feature type="transmembrane region" description="Helical" evidence="1">
    <location>
        <begin position="36"/>
        <end position="55"/>
    </location>
</feature>
<keyword evidence="3" id="KW-1185">Reference proteome</keyword>
<name>A0ABQ4JXM5_SALAC</name>
<reference evidence="2 3" key="1">
    <citation type="submission" date="2021-03" db="EMBL/GenBank/DDBJ databases">
        <title>Whole genome shotgun sequence of Salinispora arenicola NBRC 105043.</title>
        <authorList>
            <person name="Komaki H."/>
            <person name="Tamura T."/>
        </authorList>
    </citation>
    <scope>NUCLEOTIDE SEQUENCE [LARGE SCALE GENOMIC DNA]</scope>
    <source>
        <strain evidence="2 3">NBRC 105043</strain>
    </source>
</reference>
<evidence type="ECO:0000313" key="2">
    <source>
        <dbReference type="EMBL" id="GIM86604.1"/>
    </source>
</evidence>
<gene>
    <name evidence="2" type="ORF">Sar04_33400</name>
</gene>
<keyword evidence="1" id="KW-0472">Membrane</keyword>
<comment type="caution">
    <text evidence="2">The sequence shown here is derived from an EMBL/GenBank/DDBJ whole genome shotgun (WGS) entry which is preliminary data.</text>
</comment>
<keyword evidence="1" id="KW-1133">Transmembrane helix</keyword>
<dbReference type="Proteomes" id="UP000677457">
    <property type="component" value="Unassembled WGS sequence"/>
</dbReference>
<evidence type="ECO:0000256" key="1">
    <source>
        <dbReference type="SAM" id="Phobius"/>
    </source>
</evidence>
<feature type="transmembrane region" description="Helical" evidence="1">
    <location>
        <begin position="67"/>
        <end position="87"/>
    </location>
</feature>
<dbReference type="EMBL" id="BOQM01000026">
    <property type="protein sequence ID" value="GIM86604.1"/>
    <property type="molecule type" value="Genomic_DNA"/>
</dbReference>
<accession>A0ABQ4JXM5</accession>
<evidence type="ECO:0000313" key="3">
    <source>
        <dbReference type="Proteomes" id="UP000677457"/>
    </source>
</evidence>